<name>A0AAV1AM18_VICFA</name>
<sequence>METMLGSCLIIGSLTVLVLRSFLWRLAKNILPTKDNLRKKGILLDETCSLCNSAPETALHLFMDCAFARQVFSSSVLSYHILENMDICNWLRSMLVCGDFLSAQILSSLIHKVWTARNMQLYQQKACSLLAVASVAEFNLRNPEANRFLFS</sequence>
<dbReference type="EMBL" id="OX451739">
    <property type="protein sequence ID" value="CAI8611566.1"/>
    <property type="molecule type" value="Genomic_DNA"/>
</dbReference>
<dbReference type="InterPro" id="IPR026960">
    <property type="entry name" value="RVT-Znf"/>
</dbReference>
<evidence type="ECO:0000259" key="1">
    <source>
        <dbReference type="Pfam" id="PF13966"/>
    </source>
</evidence>
<gene>
    <name evidence="2" type="ORF">VFH_IV235680</name>
</gene>
<proteinExistence type="predicted"/>
<evidence type="ECO:0000313" key="3">
    <source>
        <dbReference type="Proteomes" id="UP001157006"/>
    </source>
</evidence>
<keyword evidence="3" id="KW-1185">Reference proteome</keyword>
<organism evidence="2 3">
    <name type="scientific">Vicia faba</name>
    <name type="common">Broad bean</name>
    <name type="synonym">Faba vulgaris</name>
    <dbReference type="NCBI Taxonomy" id="3906"/>
    <lineage>
        <taxon>Eukaryota</taxon>
        <taxon>Viridiplantae</taxon>
        <taxon>Streptophyta</taxon>
        <taxon>Embryophyta</taxon>
        <taxon>Tracheophyta</taxon>
        <taxon>Spermatophyta</taxon>
        <taxon>Magnoliopsida</taxon>
        <taxon>eudicotyledons</taxon>
        <taxon>Gunneridae</taxon>
        <taxon>Pentapetalae</taxon>
        <taxon>rosids</taxon>
        <taxon>fabids</taxon>
        <taxon>Fabales</taxon>
        <taxon>Fabaceae</taxon>
        <taxon>Papilionoideae</taxon>
        <taxon>50 kb inversion clade</taxon>
        <taxon>NPAAA clade</taxon>
        <taxon>Hologalegina</taxon>
        <taxon>IRL clade</taxon>
        <taxon>Fabeae</taxon>
        <taxon>Vicia</taxon>
    </lineage>
</organism>
<evidence type="ECO:0000313" key="2">
    <source>
        <dbReference type="EMBL" id="CAI8611566.1"/>
    </source>
</evidence>
<feature type="domain" description="Reverse transcriptase zinc-binding" evidence="1">
    <location>
        <begin position="20"/>
        <end position="71"/>
    </location>
</feature>
<dbReference type="Proteomes" id="UP001157006">
    <property type="component" value="Chromosome 4"/>
</dbReference>
<dbReference type="Pfam" id="PF13966">
    <property type="entry name" value="zf-RVT"/>
    <property type="match status" value="1"/>
</dbReference>
<accession>A0AAV1AM18</accession>
<protein>
    <recommendedName>
        <fullName evidence="1">Reverse transcriptase zinc-binding domain-containing protein</fullName>
    </recommendedName>
</protein>
<dbReference type="AlphaFoldDB" id="A0AAV1AM18"/>
<reference evidence="2 3" key="1">
    <citation type="submission" date="2023-01" db="EMBL/GenBank/DDBJ databases">
        <authorList>
            <person name="Kreplak J."/>
        </authorList>
    </citation>
    <scope>NUCLEOTIDE SEQUENCE [LARGE SCALE GENOMIC DNA]</scope>
</reference>